<organism evidence="2 3">
    <name type="scientific">Triparma columacea</name>
    <dbReference type="NCBI Taxonomy" id="722753"/>
    <lineage>
        <taxon>Eukaryota</taxon>
        <taxon>Sar</taxon>
        <taxon>Stramenopiles</taxon>
        <taxon>Ochrophyta</taxon>
        <taxon>Bolidophyceae</taxon>
        <taxon>Parmales</taxon>
        <taxon>Triparmaceae</taxon>
        <taxon>Triparma</taxon>
    </lineage>
</organism>
<sequence length="239" mass="26082">MKCNASLPDPSFQQLGGHLSADDDAEGEGSMVVVFVLEGDVRAQGVEYEGPPISDGEADEGSMPEFVDVSGTPEGIGVWKTFSRRQNDVPRPSPKCKSGKPTPSKKLMSSTFSSSQRQINCSPTSSPTSKSPRSPYPRSRLLKKIKTPLTPDDKRELRLARKREKDRQRRAIESFYEKGLAAALGKVRGGDGEKMRGGVSDSQAVVGCKASLSPPSPEKEPEVLSVDDYYHMMLHQRIS</sequence>
<comment type="caution">
    <text evidence="2">The sequence shown here is derived from an EMBL/GenBank/DDBJ whole genome shotgun (WGS) entry which is preliminary data.</text>
</comment>
<protein>
    <submittedName>
        <fullName evidence="2">Uncharacterized protein</fullName>
    </submittedName>
</protein>
<dbReference type="OrthoDB" id="10532456at2759"/>
<evidence type="ECO:0000256" key="1">
    <source>
        <dbReference type="SAM" id="MobiDB-lite"/>
    </source>
</evidence>
<proteinExistence type="predicted"/>
<keyword evidence="3" id="KW-1185">Reference proteome</keyword>
<evidence type="ECO:0000313" key="3">
    <source>
        <dbReference type="Proteomes" id="UP001165065"/>
    </source>
</evidence>
<feature type="region of interest" description="Disordered" evidence="1">
    <location>
        <begin position="1"/>
        <end position="25"/>
    </location>
</feature>
<feature type="compositionally biased region" description="Low complexity" evidence="1">
    <location>
        <begin position="104"/>
        <end position="115"/>
    </location>
</feature>
<dbReference type="Proteomes" id="UP001165065">
    <property type="component" value="Unassembled WGS sequence"/>
</dbReference>
<evidence type="ECO:0000313" key="2">
    <source>
        <dbReference type="EMBL" id="GMI26839.1"/>
    </source>
</evidence>
<name>A0A9W7G069_9STRA</name>
<reference evidence="3" key="1">
    <citation type="journal article" date="2023" name="Commun. Biol.">
        <title>Genome analysis of Parmales, the sister group of diatoms, reveals the evolutionary specialization of diatoms from phago-mixotrophs to photoautotrophs.</title>
        <authorList>
            <person name="Ban H."/>
            <person name="Sato S."/>
            <person name="Yoshikawa S."/>
            <person name="Yamada K."/>
            <person name="Nakamura Y."/>
            <person name="Ichinomiya M."/>
            <person name="Sato N."/>
            <person name="Blanc-Mathieu R."/>
            <person name="Endo H."/>
            <person name="Kuwata A."/>
            <person name="Ogata H."/>
        </authorList>
    </citation>
    <scope>NUCLEOTIDE SEQUENCE [LARGE SCALE GENOMIC DNA]</scope>
</reference>
<dbReference type="EMBL" id="BRYA01000636">
    <property type="protein sequence ID" value="GMI26839.1"/>
    <property type="molecule type" value="Genomic_DNA"/>
</dbReference>
<accession>A0A9W7G069</accession>
<feature type="compositionally biased region" description="Basic and acidic residues" evidence="1">
    <location>
        <begin position="151"/>
        <end position="170"/>
    </location>
</feature>
<gene>
    <name evidence="2" type="ORF">TrCOL_g2981</name>
</gene>
<feature type="region of interest" description="Disordered" evidence="1">
    <location>
        <begin position="46"/>
        <end position="170"/>
    </location>
</feature>
<dbReference type="AlphaFoldDB" id="A0A9W7G069"/>
<feature type="compositionally biased region" description="Low complexity" evidence="1">
    <location>
        <begin position="122"/>
        <end position="139"/>
    </location>
</feature>